<evidence type="ECO:0000313" key="2">
    <source>
        <dbReference type="EMBL" id="KAF5541415.1"/>
    </source>
</evidence>
<reference evidence="2 3" key="1">
    <citation type="submission" date="2020-05" db="EMBL/GenBank/DDBJ databases">
        <title>Identification and distribution of gene clusters putatively required for synthesis of sphingolipid metabolism inhibitors in phylogenetically diverse species of the filamentous fungus Fusarium.</title>
        <authorList>
            <person name="Kim H.-S."/>
            <person name="Busman M."/>
            <person name="Brown D.W."/>
            <person name="Divon H."/>
            <person name="Uhlig S."/>
            <person name="Proctor R.H."/>
        </authorList>
    </citation>
    <scope>NUCLEOTIDE SEQUENCE [LARGE SCALE GENOMIC DNA]</scope>
    <source>
        <strain evidence="2 3">NRRL 53147</strain>
    </source>
</reference>
<evidence type="ECO:0000313" key="3">
    <source>
        <dbReference type="Proteomes" id="UP000522262"/>
    </source>
</evidence>
<feature type="coiled-coil region" evidence="1">
    <location>
        <begin position="451"/>
        <end position="478"/>
    </location>
</feature>
<dbReference type="InterPro" id="IPR036770">
    <property type="entry name" value="Ankyrin_rpt-contain_sf"/>
</dbReference>
<dbReference type="AlphaFoldDB" id="A0A8H5ISY3"/>
<proteinExistence type="predicted"/>
<sequence>MAPYKTRVAEEVEKAFEKALKQGILQPAPLGWEGAKSLLIKSIASRRNSTIIIDEIDKFLVFKKLLNELKAVYDAVKPGELRLLLASQTVVPLLLGSGVCPQTGGHLEQTMQLAAFQGKTAIVRELFRKGFNSDQADEVLGTPLQAAIAGGRRELVNILLDDYSADVDASGVSFGNALQMALAMQDQELVASLRAHGAGHKETTRRDRIWDNAWRTARGARFNADETINMLRNTFLMTPELPDGVDRRLKLLAICIHHRREIIRHQKLAGYSEHVWRSKEPLRVKIDKEGTWQQVVERFRDAEVATLGFIPTTCTWLLVAHCQLGVNRNNLSRARKVIKQGETIYKILSRHETFIRTLPEIGPTLELEEFLGNLFGHIISLVSDVAENLSALSTDAPYNRIVNRRLASKGGTMALESNKMRELQNLHKDAMIAEDNARSMATLNQVISEYDARTTSELKQIRREITELRANIGDLTHKTDLLLGLLKSLQS</sequence>
<dbReference type="EMBL" id="JAAOAM010000181">
    <property type="protein sequence ID" value="KAF5541415.1"/>
    <property type="molecule type" value="Genomic_DNA"/>
</dbReference>
<dbReference type="SUPFAM" id="SSF48403">
    <property type="entry name" value="Ankyrin repeat"/>
    <property type="match status" value="1"/>
</dbReference>
<dbReference type="Proteomes" id="UP000522262">
    <property type="component" value="Unassembled WGS sequence"/>
</dbReference>
<evidence type="ECO:0000256" key="1">
    <source>
        <dbReference type="SAM" id="Coils"/>
    </source>
</evidence>
<name>A0A8H5ISY3_9HYPO</name>
<protein>
    <submittedName>
        <fullName evidence="2">Ankyrin repeat domain-containing protein</fullName>
    </submittedName>
</protein>
<keyword evidence="1" id="KW-0175">Coiled coil</keyword>
<organism evidence="2 3">
    <name type="scientific">Fusarium mexicanum</name>
    <dbReference type="NCBI Taxonomy" id="751941"/>
    <lineage>
        <taxon>Eukaryota</taxon>
        <taxon>Fungi</taxon>
        <taxon>Dikarya</taxon>
        <taxon>Ascomycota</taxon>
        <taxon>Pezizomycotina</taxon>
        <taxon>Sordariomycetes</taxon>
        <taxon>Hypocreomycetidae</taxon>
        <taxon>Hypocreales</taxon>
        <taxon>Nectriaceae</taxon>
        <taxon>Fusarium</taxon>
        <taxon>Fusarium fujikuroi species complex</taxon>
    </lineage>
</organism>
<dbReference type="Gene3D" id="1.25.40.20">
    <property type="entry name" value="Ankyrin repeat-containing domain"/>
    <property type="match status" value="1"/>
</dbReference>
<comment type="caution">
    <text evidence="2">The sequence shown here is derived from an EMBL/GenBank/DDBJ whole genome shotgun (WGS) entry which is preliminary data.</text>
</comment>
<accession>A0A8H5ISY3</accession>
<gene>
    <name evidence="2" type="ORF">FMEXI_7928</name>
</gene>
<keyword evidence="3" id="KW-1185">Reference proteome</keyword>